<proteinExistence type="predicted"/>
<protein>
    <submittedName>
        <fullName evidence="1">Uncharacterized protein</fullName>
    </submittedName>
</protein>
<dbReference type="RefSeq" id="WP_165389009.1">
    <property type="nucleotide sequence ID" value="NZ_SGXE01000001.1"/>
</dbReference>
<evidence type="ECO:0000313" key="1">
    <source>
        <dbReference type="EMBL" id="RZT00067.1"/>
    </source>
</evidence>
<name>A0A4Q7PHN8_9FLAO</name>
<accession>A0A4Q7PHN8</accession>
<dbReference type="AlphaFoldDB" id="A0A4Q7PHN8"/>
<sequence length="53" mass="6301">MAPNDTLIFFNDGLGDKGGEVRAYYKFMNQYYPNHKKFQFPEVEIEEVDDMTF</sequence>
<organism evidence="1 2">
    <name type="scientific">Aquimarina brevivitae</name>
    <dbReference type="NCBI Taxonomy" id="323412"/>
    <lineage>
        <taxon>Bacteria</taxon>
        <taxon>Pseudomonadati</taxon>
        <taxon>Bacteroidota</taxon>
        <taxon>Flavobacteriia</taxon>
        <taxon>Flavobacteriales</taxon>
        <taxon>Flavobacteriaceae</taxon>
        <taxon>Aquimarina</taxon>
    </lineage>
</organism>
<evidence type="ECO:0000313" key="2">
    <source>
        <dbReference type="Proteomes" id="UP000292262"/>
    </source>
</evidence>
<reference evidence="1 2" key="1">
    <citation type="submission" date="2019-02" db="EMBL/GenBank/DDBJ databases">
        <title>Genomic Encyclopedia of Type Strains, Phase IV (KMG-IV): sequencing the most valuable type-strain genomes for metagenomic binning, comparative biology and taxonomic classification.</title>
        <authorList>
            <person name="Goeker M."/>
        </authorList>
    </citation>
    <scope>NUCLEOTIDE SEQUENCE [LARGE SCALE GENOMIC DNA]</scope>
    <source>
        <strain evidence="1 2">DSM 17196</strain>
    </source>
</reference>
<gene>
    <name evidence="1" type="ORF">EV197_1297</name>
</gene>
<dbReference type="EMBL" id="SGXE01000001">
    <property type="protein sequence ID" value="RZT00067.1"/>
    <property type="molecule type" value="Genomic_DNA"/>
</dbReference>
<keyword evidence="2" id="KW-1185">Reference proteome</keyword>
<dbReference type="Proteomes" id="UP000292262">
    <property type="component" value="Unassembled WGS sequence"/>
</dbReference>
<comment type="caution">
    <text evidence="1">The sequence shown here is derived from an EMBL/GenBank/DDBJ whole genome shotgun (WGS) entry which is preliminary data.</text>
</comment>